<feature type="compositionally biased region" description="Low complexity" evidence="1">
    <location>
        <begin position="37"/>
        <end position="55"/>
    </location>
</feature>
<evidence type="ECO:0000313" key="3">
    <source>
        <dbReference type="WBParaSite" id="HCON_00003820-00001"/>
    </source>
</evidence>
<organism evidence="2 3">
    <name type="scientific">Haemonchus contortus</name>
    <name type="common">Barber pole worm</name>
    <dbReference type="NCBI Taxonomy" id="6289"/>
    <lineage>
        <taxon>Eukaryota</taxon>
        <taxon>Metazoa</taxon>
        <taxon>Ecdysozoa</taxon>
        <taxon>Nematoda</taxon>
        <taxon>Chromadorea</taxon>
        <taxon>Rhabditida</taxon>
        <taxon>Rhabditina</taxon>
        <taxon>Rhabditomorpha</taxon>
        <taxon>Strongyloidea</taxon>
        <taxon>Trichostrongylidae</taxon>
        <taxon>Haemonchus</taxon>
    </lineage>
</organism>
<sequence>MDASDEDSPDERIRSGKKKSDSKGNFSCCIHGTPCRKSSQSKPENQNQQQNNESSSADDDLSNVQDHKPDSQSARDRLKFPEAQMWKISERQRCSKERSTNNPFYHYIGIMTAAEAEKIVTKPTVFRLYHRTALSLEETRDALRKNSPEAVAPTIQLFVIYRSRRGVCRHYRIKENDTIPIPTYTVDIPNSSQPCFFTISGLVQFYSHFSVSNNYNENGELEIDVFPC</sequence>
<dbReference type="OrthoDB" id="5867690at2759"/>
<feature type="compositionally biased region" description="Basic and acidic residues" evidence="1">
    <location>
        <begin position="65"/>
        <end position="80"/>
    </location>
</feature>
<dbReference type="AlphaFoldDB" id="A0A7I5E561"/>
<evidence type="ECO:0000256" key="1">
    <source>
        <dbReference type="SAM" id="MobiDB-lite"/>
    </source>
</evidence>
<dbReference type="PANTHER" id="PTHR31128:SF9">
    <property type="entry name" value="DUF3444 DOMAIN-CONTAINING PROTEIN-RELATED"/>
    <property type="match status" value="1"/>
</dbReference>
<dbReference type="WBParaSite" id="HCON_00003820-00001">
    <property type="protein sequence ID" value="HCON_00003820-00001"/>
    <property type="gene ID" value="HCON_00003820"/>
</dbReference>
<reference evidence="3" key="1">
    <citation type="submission" date="2020-12" db="UniProtKB">
        <authorList>
            <consortium name="WormBaseParasite"/>
        </authorList>
    </citation>
    <scope>IDENTIFICATION</scope>
    <source>
        <strain evidence="3">MHco3</strain>
    </source>
</reference>
<accession>A0A7I5E561</accession>
<keyword evidence="2" id="KW-1185">Reference proteome</keyword>
<name>A0A7I5E561_HAECO</name>
<protein>
    <submittedName>
        <fullName evidence="3">Uncharacterized protein</fullName>
    </submittedName>
</protein>
<feature type="compositionally biased region" description="Basic and acidic residues" evidence="1">
    <location>
        <begin position="10"/>
        <end position="22"/>
    </location>
</feature>
<evidence type="ECO:0000313" key="2">
    <source>
        <dbReference type="Proteomes" id="UP000025227"/>
    </source>
</evidence>
<dbReference type="PANTHER" id="PTHR31128">
    <property type="entry name" value="PROTEIN CBR-CLEC-135-RELATED"/>
    <property type="match status" value="1"/>
</dbReference>
<feature type="region of interest" description="Disordered" evidence="1">
    <location>
        <begin position="1"/>
        <end position="82"/>
    </location>
</feature>
<dbReference type="Proteomes" id="UP000025227">
    <property type="component" value="Unplaced"/>
</dbReference>
<proteinExistence type="predicted"/>